<dbReference type="Proteomes" id="UP000724874">
    <property type="component" value="Unassembled WGS sequence"/>
</dbReference>
<dbReference type="EMBL" id="JADNYJ010000166">
    <property type="protein sequence ID" value="KAF8877726.1"/>
    <property type="molecule type" value="Genomic_DNA"/>
</dbReference>
<feature type="compositionally biased region" description="Basic and acidic residues" evidence="1">
    <location>
        <begin position="28"/>
        <end position="42"/>
    </location>
</feature>
<dbReference type="AlphaFoldDB" id="A0A9P5NBH7"/>
<sequence length="807" mass="89801">MPPSSGSGSHRNRPVPASTGNISQQADAHQRPSERLSAEDAAKEAVKKAQLALDAKDRELRRMQQLLRNQAIMEAVPARVRSKPMTDKGGNTDRGHSHKKGDREDGASNEVNADNIDSRRGGKEKGRQEKSQKAKKSNTMKSGEPARLAEEIHHRAHLFQFEEYPFLSSAKFLKVKRPSFSSLDPIQFESNNSPHFFSAILFNFFPNKWHSEFEDKSGKEKESSDKDEPELPSAFLTEFIHIARRHCGTSTNSICKISSELFNLPSTVFGWSAAADQEWQNREEVWKGLLGLPDATAPYSVMPLMPPLLFKDLDSMNKPGLFLNPVLFQIRRIVIYGSSMYKHMSAPIRKGSAFKSDFASREVTPGSISWCCVVAIHLFSKDKEFQSPGQGENSEIKYCERFETYRQIIIKASKEQPKWHRRVMKTWQKQLYPKSADAGDDDDDDADSVNPHGDEIADMLAGLTIDDDDMDKESSDEGSSEEGGRQQPAEMAIHDQDEGEFNEGVWGGIQYDRDDELEWQDGEQNREAEGRNDEVGSLYGEPAGQNEQADIHEGEAAEVDIEAVGPDHEQFRGDLEAEQNMEMREDQGNRDNEGEGGVEEAQQQVQGMAEDSATSSSSPSILSDFDDETDEEDGEILSNRTVVQHPPVDIDTSLALEAHPLRHTYAFMGEPTSPQEQAIPPELPRPRPHPRPVSKAAAVPDSETTQQPISSRPVHSQTQPSCSTPSPSLRSASPGPSFSLVEKAPHSLRPHRNATPGPAPKAKIHSAFMVQLVIILVLEHSLYSILTQFKCKDNVLEPLLVKASQIL</sequence>
<feature type="region of interest" description="Disordered" evidence="1">
    <location>
        <begin position="669"/>
        <end position="760"/>
    </location>
</feature>
<gene>
    <name evidence="2" type="ORF">CPB84DRAFT_1828745</name>
</gene>
<feature type="region of interest" description="Disordered" evidence="1">
    <location>
        <begin position="68"/>
        <end position="144"/>
    </location>
</feature>
<keyword evidence="3" id="KW-1185">Reference proteome</keyword>
<dbReference type="InterPro" id="IPR046521">
    <property type="entry name" value="DUF6698"/>
</dbReference>
<feature type="compositionally biased region" description="Basic and acidic residues" evidence="1">
    <location>
        <begin position="84"/>
        <end position="106"/>
    </location>
</feature>
<comment type="caution">
    <text evidence="2">The sequence shown here is derived from an EMBL/GenBank/DDBJ whole genome shotgun (WGS) entry which is preliminary data.</text>
</comment>
<feature type="compositionally biased region" description="Acidic residues" evidence="1">
    <location>
        <begin position="438"/>
        <end position="447"/>
    </location>
</feature>
<feature type="compositionally biased region" description="Low complexity" evidence="1">
    <location>
        <begin position="716"/>
        <end position="728"/>
    </location>
</feature>
<evidence type="ECO:0000313" key="3">
    <source>
        <dbReference type="Proteomes" id="UP000724874"/>
    </source>
</evidence>
<protein>
    <submittedName>
        <fullName evidence="2">Uncharacterized protein</fullName>
    </submittedName>
</protein>
<feature type="compositionally biased region" description="Basic and acidic residues" evidence="1">
    <location>
        <begin position="116"/>
        <end position="132"/>
    </location>
</feature>
<reference evidence="2" key="1">
    <citation type="submission" date="2020-11" db="EMBL/GenBank/DDBJ databases">
        <authorList>
            <consortium name="DOE Joint Genome Institute"/>
            <person name="Ahrendt S."/>
            <person name="Riley R."/>
            <person name="Andreopoulos W."/>
            <person name="LaButti K."/>
            <person name="Pangilinan J."/>
            <person name="Ruiz-duenas F.J."/>
            <person name="Barrasa J.M."/>
            <person name="Sanchez-Garcia M."/>
            <person name="Camarero S."/>
            <person name="Miyauchi S."/>
            <person name="Serrano A."/>
            <person name="Linde D."/>
            <person name="Babiker R."/>
            <person name="Drula E."/>
            <person name="Ayuso-Fernandez I."/>
            <person name="Pacheco R."/>
            <person name="Padilla G."/>
            <person name="Ferreira P."/>
            <person name="Barriuso J."/>
            <person name="Kellner H."/>
            <person name="Castanera R."/>
            <person name="Alfaro M."/>
            <person name="Ramirez L."/>
            <person name="Pisabarro A.G."/>
            <person name="Kuo A."/>
            <person name="Tritt A."/>
            <person name="Lipzen A."/>
            <person name="He G."/>
            <person name="Yan M."/>
            <person name="Ng V."/>
            <person name="Cullen D."/>
            <person name="Martin F."/>
            <person name="Rosso M.-N."/>
            <person name="Henrissat B."/>
            <person name="Hibbett D."/>
            <person name="Martinez A.T."/>
            <person name="Grigoriev I.V."/>
        </authorList>
    </citation>
    <scope>NUCLEOTIDE SEQUENCE</scope>
    <source>
        <strain evidence="2">AH 44721</strain>
    </source>
</reference>
<feature type="compositionally biased region" description="Basic and acidic residues" evidence="1">
    <location>
        <begin position="565"/>
        <end position="593"/>
    </location>
</feature>
<organism evidence="2 3">
    <name type="scientific">Gymnopilus junonius</name>
    <name type="common">Spectacular rustgill mushroom</name>
    <name type="synonym">Gymnopilus spectabilis subsp. junonius</name>
    <dbReference type="NCBI Taxonomy" id="109634"/>
    <lineage>
        <taxon>Eukaryota</taxon>
        <taxon>Fungi</taxon>
        <taxon>Dikarya</taxon>
        <taxon>Basidiomycota</taxon>
        <taxon>Agaricomycotina</taxon>
        <taxon>Agaricomycetes</taxon>
        <taxon>Agaricomycetidae</taxon>
        <taxon>Agaricales</taxon>
        <taxon>Agaricineae</taxon>
        <taxon>Hymenogastraceae</taxon>
        <taxon>Gymnopilus</taxon>
    </lineage>
</organism>
<accession>A0A9P5NBH7</accession>
<dbReference type="OrthoDB" id="3231188at2759"/>
<evidence type="ECO:0000256" key="1">
    <source>
        <dbReference type="SAM" id="MobiDB-lite"/>
    </source>
</evidence>
<feature type="compositionally biased region" description="Low complexity" evidence="1">
    <location>
        <begin position="599"/>
        <end position="623"/>
    </location>
</feature>
<name>A0A9P5NBH7_GYMJU</name>
<feature type="region of interest" description="Disordered" evidence="1">
    <location>
        <begin position="512"/>
        <end position="656"/>
    </location>
</feature>
<dbReference type="Pfam" id="PF20414">
    <property type="entry name" value="DUF6698"/>
    <property type="match status" value="1"/>
</dbReference>
<proteinExistence type="predicted"/>
<feature type="region of interest" description="Disordered" evidence="1">
    <location>
        <begin position="1"/>
        <end position="42"/>
    </location>
</feature>
<feature type="compositionally biased region" description="Acidic residues" evidence="1">
    <location>
        <begin position="624"/>
        <end position="635"/>
    </location>
</feature>
<feature type="compositionally biased region" description="Acidic residues" evidence="1">
    <location>
        <begin position="465"/>
        <end position="480"/>
    </location>
</feature>
<evidence type="ECO:0000313" key="2">
    <source>
        <dbReference type="EMBL" id="KAF8877726.1"/>
    </source>
</evidence>
<feature type="compositionally biased region" description="Polar residues" evidence="1">
    <location>
        <begin position="18"/>
        <end position="27"/>
    </location>
</feature>
<feature type="compositionally biased region" description="Basic and acidic residues" evidence="1">
    <location>
        <begin position="523"/>
        <end position="534"/>
    </location>
</feature>
<feature type="region of interest" description="Disordered" evidence="1">
    <location>
        <begin position="432"/>
        <end position="488"/>
    </location>
</feature>
<feature type="compositionally biased region" description="Polar residues" evidence="1">
    <location>
        <begin position="702"/>
        <end position="715"/>
    </location>
</feature>